<dbReference type="GO" id="GO:0016114">
    <property type="term" value="P:terpenoid biosynthetic process"/>
    <property type="evidence" value="ECO:0007669"/>
    <property type="project" value="InterPro"/>
</dbReference>
<dbReference type="InterPro" id="IPR020568">
    <property type="entry name" value="Ribosomal_Su5_D2-typ_SF"/>
</dbReference>
<evidence type="ECO:0000256" key="6">
    <source>
        <dbReference type="ARBA" id="ARBA00022777"/>
    </source>
</evidence>
<evidence type="ECO:0000256" key="4">
    <source>
        <dbReference type="ARBA" id="ARBA00022679"/>
    </source>
</evidence>
<dbReference type="PANTHER" id="PTHR43527:SF2">
    <property type="entry name" value="4-DIPHOSPHOCYTIDYL-2-C-METHYL-D-ERYTHRITOL KINASE, CHLOROPLASTIC"/>
    <property type="match status" value="1"/>
</dbReference>
<comment type="catalytic activity">
    <reaction evidence="10">
        <text>4-CDP-2-C-methyl-D-erythritol + ATP = 4-CDP-2-C-methyl-D-erythritol 2-phosphate + ADP + H(+)</text>
        <dbReference type="Rhea" id="RHEA:18437"/>
        <dbReference type="ChEBI" id="CHEBI:15378"/>
        <dbReference type="ChEBI" id="CHEBI:30616"/>
        <dbReference type="ChEBI" id="CHEBI:57823"/>
        <dbReference type="ChEBI" id="CHEBI:57919"/>
        <dbReference type="ChEBI" id="CHEBI:456216"/>
        <dbReference type="EC" id="2.7.1.148"/>
    </reaction>
</comment>
<keyword evidence="8 10" id="KW-0414">Isoprene biosynthesis</keyword>
<evidence type="ECO:0000256" key="7">
    <source>
        <dbReference type="ARBA" id="ARBA00022840"/>
    </source>
</evidence>
<proteinExistence type="inferred from homology"/>
<comment type="function">
    <text evidence="10">Catalyzes the phosphorylation of the position 2 hydroxy group of 4-diphosphocytidyl-2C-methyl-D-erythritol.</text>
</comment>
<dbReference type="GO" id="GO:0005524">
    <property type="term" value="F:ATP binding"/>
    <property type="evidence" value="ECO:0007669"/>
    <property type="project" value="UniProtKB-UniRule"/>
</dbReference>
<dbReference type="InterPro" id="IPR004424">
    <property type="entry name" value="IspE"/>
</dbReference>
<evidence type="ECO:0000313" key="14">
    <source>
        <dbReference type="Proteomes" id="UP000580830"/>
    </source>
</evidence>
<dbReference type="Proteomes" id="UP000580830">
    <property type="component" value="Unassembled WGS sequence"/>
</dbReference>
<dbReference type="InterPro" id="IPR014721">
    <property type="entry name" value="Ribsml_uS5_D2-typ_fold_subgr"/>
</dbReference>
<evidence type="ECO:0000256" key="5">
    <source>
        <dbReference type="ARBA" id="ARBA00022741"/>
    </source>
</evidence>
<feature type="active site" evidence="10">
    <location>
        <position position="125"/>
    </location>
</feature>
<evidence type="ECO:0000256" key="10">
    <source>
        <dbReference type="HAMAP-Rule" id="MF_00061"/>
    </source>
</evidence>
<evidence type="ECO:0000256" key="2">
    <source>
        <dbReference type="ARBA" id="ARBA00012052"/>
    </source>
</evidence>
<evidence type="ECO:0000256" key="8">
    <source>
        <dbReference type="ARBA" id="ARBA00023229"/>
    </source>
</evidence>
<comment type="caution">
    <text evidence="13">The sequence shown here is derived from an EMBL/GenBank/DDBJ whole genome shotgun (WGS) entry which is preliminary data.</text>
</comment>
<comment type="caution">
    <text evidence="10">Lacks conserved residue(s) required for the propagation of feature annotation.</text>
</comment>
<dbReference type="InterPro" id="IPR013750">
    <property type="entry name" value="GHMP_kinase_C_dom"/>
</dbReference>
<feature type="domain" description="GHMP kinase C-terminal" evidence="12">
    <location>
        <begin position="192"/>
        <end position="255"/>
    </location>
</feature>
<keyword evidence="7 10" id="KW-0067">ATP-binding</keyword>
<evidence type="ECO:0000256" key="9">
    <source>
        <dbReference type="ARBA" id="ARBA00032554"/>
    </source>
</evidence>
<dbReference type="EC" id="2.7.1.148" evidence="2 10"/>
<name>A0A832QXF2_9RHOB</name>
<dbReference type="Pfam" id="PF00288">
    <property type="entry name" value="GHMP_kinases_N"/>
    <property type="match status" value="1"/>
</dbReference>
<dbReference type="UniPathway" id="UPA00056">
    <property type="reaction ID" value="UER00094"/>
</dbReference>
<accession>A0A832QXF2</accession>
<feature type="active site" evidence="10">
    <location>
        <position position="14"/>
    </location>
</feature>
<dbReference type="InterPro" id="IPR036554">
    <property type="entry name" value="GHMP_kinase_C_sf"/>
</dbReference>
<dbReference type="InterPro" id="IPR006204">
    <property type="entry name" value="GHMP_kinase_N_dom"/>
</dbReference>
<dbReference type="PIRSF" id="PIRSF010376">
    <property type="entry name" value="IspE"/>
    <property type="match status" value="1"/>
</dbReference>
<dbReference type="AlphaFoldDB" id="A0A832QXF2"/>
<evidence type="ECO:0000259" key="12">
    <source>
        <dbReference type="Pfam" id="PF08544"/>
    </source>
</evidence>
<sequence length="280" mass="28645">MTRRETAPVLAPAKINLALHVTGRRADGYHLLDSLVVFTALGDRVQVTPAAKTSLTVTGPFADAVPPGPDNLCLRALEAVGARALVVLDKQLPPASGIGGGTADAAAVLRALDRSPARPEALGADLPACLLSRPLRMRGVGELIQPLALPVLHLVLVNPRVETPTPAVFAALDRRDGSPLPEPAPAADADTLLRWLAHTRNDLQPPALALCPVIDDCLAALAAQGAQFARMSGSGATCFGVFPDAAAAQAAARAILAASPGWWVQATATLPGLSPADAAG</sequence>
<comment type="similarity">
    <text evidence="1 10">Belongs to the GHMP kinase family. IspE subfamily.</text>
</comment>
<reference evidence="13 14" key="1">
    <citation type="journal article" date="2020" name="Biotechnol. Biofuels">
        <title>New insights from the biogas microbiome by comprehensive genome-resolved metagenomics of nearly 1600 species originating from multiple anaerobic digesters.</title>
        <authorList>
            <person name="Campanaro S."/>
            <person name="Treu L."/>
            <person name="Rodriguez-R L.M."/>
            <person name="Kovalovszki A."/>
            <person name="Ziels R.M."/>
            <person name="Maus I."/>
            <person name="Zhu X."/>
            <person name="Kougias P.G."/>
            <person name="Basile A."/>
            <person name="Luo G."/>
            <person name="Schluter A."/>
            <person name="Konstantinidis K.T."/>
            <person name="Angelidaki I."/>
        </authorList>
    </citation>
    <scope>NUCLEOTIDE SEQUENCE [LARGE SCALE GENOMIC DNA]</scope>
    <source>
        <strain evidence="13">AS04akNAM_125</strain>
    </source>
</reference>
<dbReference type="GO" id="GO:0019288">
    <property type="term" value="P:isopentenyl diphosphate biosynthetic process, methylerythritol 4-phosphate pathway"/>
    <property type="evidence" value="ECO:0007669"/>
    <property type="project" value="UniProtKB-UniRule"/>
</dbReference>
<keyword evidence="5 10" id="KW-0547">Nucleotide-binding</keyword>
<comment type="pathway">
    <text evidence="10">Isoprenoid biosynthesis; isopentenyl diphosphate biosynthesis via DXP pathway; isopentenyl diphosphate from 1-deoxy-D-xylulose 5-phosphate: step 3/6.</text>
</comment>
<evidence type="ECO:0000256" key="1">
    <source>
        <dbReference type="ARBA" id="ARBA00009684"/>
    </source>
</evidence>
<protein>
    <recommendedName>
        <fullName evidence="3 10">4-diphosphocytidyl-2-C-methyl-D-erythritol kinase</fullName>
        <shortName evidence="10">CMK</shortName>
        <ecNumber evidence="2 10">2.7.1.148</ecNumber>
    </recommendedName>
    <alternativeName>
        <fullName evidence="9 10">4-(cytidine-5'-diphospho)-2-C-methyl-D-erythritol kinase</fullName>
    </alternativeName>
</protein>
<dbReference type="Pfam" id="PF08544">
    <property type="entry name" value="GHMP_kinases_C"/>
    <property type="match status" value="1"/>
</dbReference>
<dbReference type="EMBL" id="DULP01000107">
    <property type="protein sequence ID" value="HHW33915.1"/>
    <property type="molecule type" value="Genomic_DNA"/>
</dbReference>
<dbReference type="GO" id="GO:0050515">
    <property type="term" value="F:4-(cytidine 5'-diphospho)-2-C-methyl-D-erythritol kinase activity"/>
    <property type="evidence" value="ECO:0007669"/>
    <property type="project" value="UniProtKB-UniRule"/>
</dbReference>
<feature type="domain" description="GHMP kinase N-terminal" evidence="11">
    <location>
        <begin position="73"/>
        <end position="114"/>
    </location>
</feature>
<dbReference type="PANTHER" id="PTHR43527">
    <property type="entry name" value="4-DIPHOSPHOCYTIDYL-2-C-METHYL-D-ERYTHRITOL KINASE, CHLOROPLASTIC"/>
    <property type="match status" value="1"/>
</dbReference>
<dbReference type="SUPFAM" id="SSF55060">
    <property type="entry name" value="GHMP Kinase, C-terminal domain"/>
    <property type="match status" value="1"/>
</dbReference>
<evidence type="ECO:0000313" key="13">
    <source>
        <dbReference type="EMBL" id="HHW33915.1"/>
    </source>
</evidence>
<dbReference type="NCBIfam" id="NF011202">
    <property type="entry name" value="PRK14608.1"/>
    <property type="match status" value="1"/>
</dbReference>
<dbReference type="SUPFAM" id="SSF54211">
    <property type="entry name" value="Ribosomal protein S5 domain 2-like"/>
    <property type="match status" value="1"/>
</dbReference>
<organism evidence="13 14">
    <name type="scientific">Paracoccus solventivorans</name>
    <dbReference type="NCBI Taxonomy" id="53463"/>
    <lineage>
        <taxon>Bacteria</taxon>
        <taxon>Pseudomonadati</taxon>
        <taxon>Pseudomonadota</taxon>
        <taxon>Alphaproteobacteria</taxon>
        <taxon>Rhodobacterales</taxon>
        <taxon>Paracoccaceae</taxon>
        <taxon>Paracoccus</taxon>
    </lineage>
</organism>
<keyword evidence="6 10" id="KW-0418">Kinase</keyword>
<gene>
    <name evidence="10" type="primary">ispE</name>
    <name evidence="13" type="ORF">GXX24_07225</name>
</gene>
<evidence type="ECO:0000256" key="3">
    <source>
        <dbReference type="ARBA" id="ARBA00017473"/>
    </source>
</evidence>
<dbReference type="Gene3D" id="3.30.70.890">
    <property type="entry name" value="GHMP kinase, C-terminal domain"/>
    <property type="match status" value="1"/>
</dbReference>
<keyword evidence="4 10" id="KW-0808">Transferase</keyword>
<dbReference type="Gene3D" id="3.30.230.10">
    <property type="match status" value="1"/>
</dbReference>
<dbReference type="HAMAP" id="MF_00061">
    <property type="entry name" value="IspE"/>
    <property type="match status" value="1"/>
</dbReference>
<evidence type="ECO:0000259" key="11">
    <source>
        <dbReference type="Pfam" id="PF00288"/>
    </source>
</evidence>